<dbReference type="Gene3D" id="2.40.420.20">
    <property type="match status" value="1"/>
</dbReference>
<dbReference type="SUPFAM" id="SSF111369">
    <property type="entry name" value="HlyD-like secretion proteins"/>
    <property type="match status" value="1"/>
</dbReference>
<dbReference type="PANTHER" id="PTHR30097">
    <property type="entry name" value="CATION EFFLUX SYSTEM PROTEIN CUSB"/>
    <property type="match status" value="1"/>
</dbReference>
<dbReference type="Proteomes" id="UP001595705">
    <property type="component" value="Unassembled WGS sequence"/>
</dbReference>
<evidence type="ECO:0000313" key="9">
    <source>
        <dbReference type="Proteomes" id="UP001595705"/>
    </source>
</evidence>
<dbReference type="Pfam" id="PF25919">
    <property type="entry name" value="BSH_CusB"/>
    <property type="match status" value="1"/>
</dbReference>
<sequence>MAGVGLGWWWAGDASAPAAADSAGAPDGGEREILYWYDPMVPDQHFDKPGKSPFMDMQLVPKYVDEASGAGISIAPGVRQNLGVRTVQVERGRLPGSISVPGTIGWDLRLEEVVSARVDAIIDRVFVKAPYQRVQAGQPLASILAPAWSTALAEAQALRNSDSAAAQTLQSAAQERLRVLGVPAGASTGNGRIALSAPVDGVVTEIATREGATASAGTLLFRINGTGTVWLEAAIPQAGVGEIVPGTPVEATVSTLPGQVFEGHVETLLPQIEAGSRTQQARIVLENPSGLLTPGMFAQVTLDPTGGEAHPLVPADAVIGGGDQTRVIMMTPEGRFQPVAVQTGRSGGGFTEILSGLDGGERVVASGQFLIDSEASLSGALDRLNAGGPERDAPPMQGMETSTPRPDAKGEREVLYWYDPMRPEVHFDKPGKSPFMDMQLVPKYAGEATAEDVEPAP</sequence>
<keyword evidence="9" id="KW-1185">Reference proteome</keyword>
<dbReference type="Gene3D" id="2.40.50.100">
    <property type="match status" value="1"/>
</dbReference>
<accession>A0ABV7XHD9</accession>
<evidence type="ECO:0000256" key="1">
    <source>
        <dbReference type="ARBA" id="ARBA00009477"/>
    </source>
</evidence>
<name>A0ABV7XHD9_9GAMM</name>
<feature type="domain" description="CusB-like barrel-sandwich hybrid" evidence="5">
    <location>
        <begin position="112"/>
        <end position="224"/>
    </location>
</feature>
<evidence type="ECO:0000256" key="2">
    <source>
        <dbReference type="ARBA" id="ARBA00022448"/>
    </source>
</evidence>
<dbReference type="Pfam" id="PF25975">
    <property type="entry name" value="CzcB_C"/>
    <property type="match status" value="1"/>
</dbReference>
<comment type="similarity">
    <text evidence="1">Belongs to the membrane fusion protein (MFP) (TC 8.A.1) family.</text>
</comment>
<feature type="domain" description="Heavy metal binding" evidence="4">
    <location>
        <begin position="35"/>
        <end position="62"/>
    </location>
</feature>
<evidence type="ECO:0000259" key="4">
    <source>
        <dbReference type="Pfam" id="PF19335"/>
    </source>
</evidence>
<dbReference type="RefSeq" id="WP_386742650.1">
    <property type="nucleotide sequence ID" value="NZ_JBHRYA010000003.1"/>
</dbReference>
<gene>
    <name evidence="8" type="ORF">ACFONC_05185</name>
</gene>
<evidence type="ECO:0000259" key="6">
    <source>
        <dbReference type="Pfam" id="PF25954"/>
    </source>
</evidence>
<reference evidence="9" key="1">
    <citation type="journal article" date="2019" name="Int. J. Syst. Evol. Microbiol.">
        <title>The Global Catalogue of Microorganisms (GCM) 10K type strain sequencing project: providing services to taxonomists for standard genome sequencing and annotation.</title>
        <authorList>
            <consortium name="The Broad Institute Genomics Platform"/>
            <consortium name="The Broad Institute Genome Sequencing Center for Infectious Disease"/>
            <person name="Wu L."/>
            <person name="Ma J."/>
        </authorList>
    </citation>
    <scope>NUCLEOTIDE SEQUENCE [LARGE SCALE GENOMIC DNA]</scope>
    <source>
        <strain evidence="9">KCTC 42441</strain>
    </source>
</reference>
<protein>
    <submittedName>
        <fullName evidence="8">Efflux RND transporter periplasmic adaptor subunit</fullName>
    </submittedName>
</protein>
<dbReference type="InterPro" id="IPR045800">
    <property type="entry name" value="HMBD"/>
</dbReference>
<dbReference type="PANTHER" id="PTHR30097:SF15">
    <property type="entry name" value="CATION EFFLUX SYSTEM PROTEIN CUSB"/>
    <property type="match status" value="1"/>
</dbReference>
<keyword evidence="2" id="KW-0813">Transport</keyword>
<dbReference type="InterPro" id="IPR051909">
    <property type="entry name" value="MFP_Cation_Efflux"/>
</dbReference>
<dbReference type="Pfam" id="PF25954">
    <property type="entry name" value="Beta-barrel_RND_2"/>
    <property type="match status" value="1"/>
</dbReference>
<dbReference type="EMBL" id="JBHRYA010000003">
    <property type="protein sequence ID" value="MFC3715542.1"/>
    <property type="molecule type" value="Genomic_DNA"/>
</dbReference>
<evidence type="ECO:0000256" key="3">
    <source>
        <dbReference type="SAM" id="MobiDB-lite"/>
    </source>
</evidence>
<feature type="domain" description="CzcB-like C-terminal circularly permuted SH3-like" evidence="7">
    <location>
        <begin position="313"/>
        <end position="371"/>
    </location>
</feature>
<dbReference type="InterPro" id="IPR058649">
    <property type="entry name" value="CzcB_C"/>
</dbReference>
<feature type="domain" description="Heavy metal binding" evidence="4">
    <location>
        <begin position="416"/>
        <end position="443"/>
    </location>
</feature>
<dbReference type="Gene3D" id="2.40.30.170">
    <property type="match status" value="1"/>
</dbReference>
<feature type="region of interest" description="Disordered" evidence="3">
    <location>
        <begin position="383"/>
        <end position="408"/>
    </location>
</feature>
<dbReference type="InterPro" id="IPR058790">
    <property type="entry name" value="BSH_CusB"/>
</dbReference>
<dbReference type="InterPro" id="IPR006143">
    <property type="entry name" value="RND_pump_MFP"/>
</dbReference>
<proteinExistence type="inferred from homology"/>
<evidence type="ECO:0000259" key="5">
    <source>
        <dbReference type="Pfam" id="PF25919"/>
    </source>
</evidence>
<dbReference type="NCBIfam" id="TIGR01730">
    <property type="entry name" value="RND_mfp"/>
    <property type="match status" value="1"/>
</dbReference>
<dbReference type="Pfam" id="PF19335">
    <property type="entry name" value="HMBD"/>
    <property type="match status" value="2"/>
</dbReference>
<comment type="caution">
    <text evidence="8">The sequence shown here is derived from an EMBL/GenBank/DDBJ whole genome shotgun (WGS) entry which is preliminary data.</text>
</comment>
<evidence type="ECO:0000259" key="7">
    <source>
        <dbReference type="Pfam" id="PF25975"/>
    </source>
</evidence>
<organism evidence="8 9">
    <name type="scientific">Luteimonas soli</name>
    <dbReference type="NCBI Taxonomy" id="1648966"/>
    <lineage>
        <taxon>Bacteria</taxon>
        <taxon>Pseudomonadati</taxon>
        <taxon>Pseudomonadota</taxon>
        <taxon>Gammaproteobacteria</taxon>
        <taxon>Lysobacterales</taxon>
        <taxon>Lysobacteraceae</taxon>
        <taxon>Luteimonas</taxon>
    </lineage>
</organism>
<feature type="domain" description="CusB-like beta-barrel" evidence="6">
    <location>
        <begin position="228"/>
        <end position="304"/>
    </location>
</feature>
<dbReference type="InterPro" id="IPR058792">
    <property type="entry name" value="Beta-barrel_RND_2"/>
</dbReference>
<evidence type="ECO:0000313" key="8">
    <source>
        <dbReference type="EMBL" id="MFC3715542.1"/>
    </source>
</evidence>